<reference evidence="1" key="1">
    <citation type="submission" date="2022-04" db="EMBL/GenBank/DDBJ databases">
        <title>Genome of the entomopathogenic fungus Entomophthora muscae.</title>
        <authorList>
            <person name="Elya C."/>
            <person name="Lovett B.R."/>
            <person name="Lee E."/>
            <person name="Macias A.M."/>
            <person name="Hajek A.E."/>
            <person name="De Bivort B.L."/>
            <person name="Kasson M.T."/>
            <person name="De Fine Licht H.H."/>
            <person name="Stajich J.E."/>
        </authorList>
    </citation>
    <scope>NUCLEOTIDE SEQUENCE</scope>
    <source>
        <strain evidence="1">Berkeley</strain>
    </source>
</reference>
<proteinExistence type="predicted"/>
<dbReference type="EMBL" id="QTSX02006426">
    <property type="protein sequence ID" value="KAJ9054743.1"/>
    <property type="molecule type" value="Genomic_DNA"/>
</dbReference>
<evidence type="ECO:0000313" key="1">
    <source>
        <dbReference type="EMBL" id="KAJ9054743.1"/>
    </source>
</evidence>
<gene>
    <name evidence="1" type="ORF">DSO57_1010830</name>
</gene>
<sequence>MLYKWFLKIFPHPVKWFAARATFAHSLAVMSMIGFVVGLGDCHGENILLDKGTGSVVHVDFSSLFEVSIDLKVPKLVSFRLTSNMIHALGVTGYEGTFCKSCEVTMKILRAN</sequence>
<name>A0ACC2RXL4_9FUNG</name>
<accession>A0ACC2RXL4</accession>
<keyword evidence="2" id="KW-1185">Reference proteome</keyword>
<organism evidence="1 2">
    <name type="scientific">Entomophthora muscae</name>
    <dbReference type="NCBI Taxonomy" id="34485"/>
    <lineage>
        <taxon>Eukaryota</taxon>
        <taxon>Fungi</taxon>
        <taxon>Fungi incertae sedis</taxon>
        <taxon>Zoopagomycota</taxon>
        <taxon>Entomophthoromycotina</taxon>
        <taxon>Entomophthoromycetes</taxon>
        <taxon>Entomophthorales</taxon>
        <taxon>Entomophthoraceae</taxon>
        <taxon>Entomophthora</taxon>
    </lineage>
</organism>
<evidence type="ECO:0000313" key="2">
    <source>
        <dbReference type="Proteomes" id="UP001165960"/>
    </source>
</evidence>
<comment type="caution">
    <text evidence="1">The sequence shown here is derived from an EMBL/GenBank/DDBJ whole genome shotgun (WGS) entry which is preliminary data.</text>
</comment>
<dbReference type="Proteomes" id="UP001165960">
    <property type="component" value="Unassembled WGS sequence"/>
</dbReference>
<protein>
    <submittedName>
        <fullName evidence="1">Uncharacterized protein</fullName>
    </submittedName>
</protein>